<evidence type="ECO:0008006" key="4">
    <source>
        <dbReference type="Google" id="ProtNLM"/>
    </source>
</evidence>
<keyword evidence="1" id="KW-1133">Transmembrane helix</keyword>
<reference evidence="2 3" key="1">
    <citation type="journal article" date="2021" name="Elife">
        <title>Chloroplast acquisition without the gene transfer in kleptoplastic sea slugs, Plakobranchus ocellatus.</title>
        <authorList>
            <person name="Maeda T."/>
            <person name="Takahashi S."/>
            <person name="Yoshida T."/>
            <person name="Shimamura S."/>
            <person name="Takaki Y."/>
            <person name="Nagai Y."/>
            <person name="Toyoda A."/>
            <person name="Suzuki Y."/>
            <person name="Arimoto A."/>
            <person name="Ishii H."/>
            <person name="Satoh N."/>
            <person name="Nishiyama T."/>
            <person name="Hasebe M."/>
            <person name="Maruyama T."/>
            <person name="Minagawa J."/>
            <person name="Obokata J."/>
            <person name="Shigenobu S."/>
        </authorList>
    </citation>
    <scope>NUCLEOTIDE SEQUENCE [LARGE SCALE GENOMIC DNA]</scope>
</reference>
<dbReference type="Proteomes" id="UP000762676">
    <property type="component" value="Unassembled WGS sequence"/>
</dbReference>
<feature type="transmembrane region" description="Helical" evidence="1">
    <location>
        <begin position="30"/>
        <end position="53"/>
    </location>
</feature>
<evidence type="ECO:0000313" key="2">
    <source>
        <dbReference type="EMBL" id="GFS23808.1"/>
    </source>
</evidence>
<gene>
    <name evidence="2" type="ORF">ElyMa_003399100</name>
</gene>
<dbReference type="AlphaFoldDB" id="A0AAV4JM15"/>
<evidence type="ECO:0000313" key="3">
    <source>
        <dbReference type="Proteomes" id="UP000762676"/>
    </source>
</evidence>
<proteinExistence type="predicted"/>
<name>A0AAV4JM15_9GAST</name>
<organism evidence="2 3">
    <name type="scientific">Elysia marginata</name>
    <dbReference type="NCBI Taxonomy" id="1093978"/>
    <lineage>
        <taxon>Eukaryota</taxon>
        <taxon>Metazoa</taxon>
        <taxon>Spiralia</taxon>
        <taxon>Lophotrochozoa</taxon>
        <taxon>Mollusca</taxon>
        <taxon>Gastropoda</taxon>
        <taxon>Heterobranchia</taxon>
        <taxon>Euthyneura</taxon>
        <taxon>Panpulmonata</taxon>
        <taxon>Sacoglossa</taxon>
        <taxon>Placobranchoidea</taxon>
        <taxon>Plakobranchidae</taxon>
        <taxon>Elysia</taxon>
    </lineage>
</organism>
<evidence type="ECO:0000256" key="1">
    <source>
        <dbReference type="SAM" id="Phobius"/>
    </source>
</evidence>
<keyword evidence="1" id="KW-0812">Transmembrane</keyword>
<feature type="transmembrane region" description="Helical" evidence="1">
    <location>
        <begin position="100"/>
        <end position="118"/>
    </location>
</feature>
<keyword evidence="3" id="KW-1185">Reference proteome</keyword>
<dbReference type="EMBL" id="BMAT01007001">
    <property type="protein sequence ID" value="GFS23808.1"/>
    <property type="molecule type" value="Genomic_DNA"/>
</dbReference>
<sequence>MTIEKSAWYNALKYGYMFQRVQNFALVTRLIIQVLALGLLLIGALVLAAAFTFKHESGYFLQETLGSTDLLTESPAAWSNVFTMTSLNLDGCLSSIIQSVYNGFTVILLSGLLCVSLGFWRSNILDYTCLMFLLLAMACQAKEMKNFDHVLTPLQATAMERMKYAINERKSILGKEYLSTLDFLMIKGDCCGVISGGDMDLFSFNQAKQHNPKSKNLGSKAYPFISPCWRADQDHRNKTLKGVVIVVIVVVVVVIVVVVAVVVAIVVVVVVIVVAIVVVVILVAIVVVIIVVAVVVKEH</sequence>
<accession>A0AAV4JM15</accession>
<feature type="transmembrane region" description="Helical" evidence="1">
    <location>
        <begin position="243"/>
        <end position="266"/>
    </location>
</feature>
<protein>
    <recommendedName>
        <fullName evidence="4">Tetraspanin</fullName>
    </recommendedName>
</protein>
<feature type="transmembrane region" description="Helical" evidence="1">
    <location>
        <begin position="272"/>
        <end position="296"/>
    </location>
</feature>
<keyword evidence="1" id="KW-0472">Membrane</keyword>
<comment type="caution">
    <text evidence="2">The sequence shown here is derived from an EMBL/GenBank/DDBJ whole genome shotgun (WGS) entry which is preliminary data.</text>
</comment>